<reference evidence="2" key="1">
    <citation type="submission" date="2017-07" db="EMBL/GenBank/DDBJ databases">
        <title>Taro Niue Genome Assembly and Annotation.</title>
        <authorList>
            <person name="Atibalentja N."/>
            <person name="Keating K."/>
            <person name="Fields C.J."/>
        </authorList>
    </citation>
    <scope>NUCLEOTIDE SEQUENCE</scope>
    <source>
        <strain evidence="2">Niue_2</strain>
        <tissue evidence="2">Leaf</tissue>
    </source>
</reference>
<organism evidence="2 3">
    <name type="scientific">Colocasia esculenta</name>
    <name type="common">Wild taro</name>
    <name type="synonym">Arum esculentum</name>
    <dbReference type="NCBI Taxonomy" id="4460"/>
    <lineage>
        <taxon>Eukaryota</taxon>
        <taxon>Viridiplantae</taxon>
        <taxon>Streptophyta</taxon>
        <taxon>Embryophyta</taxon>
        <taxon>Tracheophyta</taxon>
        <taxon>Spermatophyta</taxon>
        <taxon>Magnoliopsida</taxon>
        <taxon>Liliopsida</taxon>
        <taxon>Araceae</taxon>
        <taxon>Aroideae</taxon>
        <taxon>Colocasieae</taxon>
        <taxon>Colocasia</taxon>
    </lineage>
</organism>
<feature type="compositionally biased region" description="Polar residues" evidence="1">
    <location>
        <begin position="32"/>
        <end position="53"/>
    </location>
</feature>
<protein>
    <submittedName>
        <fullName evidence="2">Uncharacterized protein</fullName>
    </submittedName>
</protein>
<accession>A0A843XEQ7</accession>
<gene>
    <name evidence="2" type="ORF">Taro_050620</name>
</gene>
<sequence length="196" mass="21530">GGCKGVVIKEPQPERRSKFRHDPSKSKADSGPSGTPSKRGRSSPQSKGKSPMTSRYPRRKLLPDSSDSDEEGSSSESSSDTYGTPVVTPSQTATAGRSILKPKAVKLSDQAFADAFPEIGSRILSDIVDATKVFKSEVKVLSNCKRHELKHAPTFREFFNRTHKRKGTDDYVSESARMIAETYDRTMADRYAEGTP</sequence>
<dbReference type="OrthoDB" id="651362at2759"/>
<proteinExistence type="predicted"/>
<dbReference type="AlphaFoldDB" id="A0A843XEQ7"/>
<dbReference type="EMBL" id="NMUH01007669">
    <property type="protein sequence ID" value="MQM17647.1"/>
    <property type="molecule type" value="Genomic_DNA"/>
</dbReference>
<keyword evidence="3" id="KW-1185">Reference proteome</keyword>
<evidence type="ECO:0000313" key="3">
    <source>
        <dbReference type="Proteomes" id="UP000652761"/>
    </source>
</evidence>
<comment type="caution">
    <text evidence="2">The sequence shown here is derived from an EMBL/GenBank/DDBJ whole genome shotgun (WGS) entry which is preliminary data.</text>
</comment>
<evidence type="ECO:0000256" key="1">
    <source>
        <dbReference type="SAM" id="MobiDB-lite"/>
    </source>
</evidence>
<feature type="non-terminal residue" evidence="2">
    <location>
        <position position="1"/>
    </location>
</feature>
<evidence type="ECO:0000313" key="2">
    <source>
        <dbReference type="EMBL" id="MQM17647.1"/>
    </source>
</evidence>
<name>A0A843XEQ7_COLES</name>
<feature type="region of interest" description="Disordered" evidence="1">
    <location>
        <begin position="1"/>
        <end position="97"/>
    </location>
</feature>
<feature type="compositionally biased region" description="Basic and acidic residues" evidence="1">
    <location>
        <begin position="11"/>
        <end position="28"/>
    </location>
</feature>
<dbReference type="Proteomes" id="UP000652761">
    <property type="component" value="Unassembled WGS sequence"/>
</dbReference>